<proteinExistence type="predicted"/>
<dbReference type="Pfam" id="PF19730">
    <property type="entry name" value="DUF6221"/>
    <property type="match status" value="1"/>
</dbReference>
<comment type="caution">
    <text evidence="1">The sequence shown here is derived from an EMBL/GenBank/DDBJ whole genome shotgun (WGS) entry which is preliminary data.</text>
</comment>
<accession>A0ABS7QDC6</accession>
<sequence length="121" mass="13600">MADLIEFLRTRLEEDRAEAERGYARGADDPTNPGWNRATLAEVPPLVARRVLREAEGKQHLLAIHVPDSLSLHGRVCAECRVPEPGWEHGVPAPFPCRTLRVLATVYSDHPDYQPDWKPTA</sequence>
<keyword evidence="2" id="KW-1185">Reference proteome</keyword>
<name>A0ABS7QDC6_9ACTN</name>
<protein>
    <submittedName>
        <fullName evidence="1">DUF6221 family protein</fullName>
    </submittedName>
</protein>
<organism evidence="1 2">
    <name type="scientific">Actinacidiphila acidipaludis</name>
    <dbReference type="NCBI Taxonomy" id="2873382"/>
    <lineage>
        <taxon>Bacteria</taxon>
        <taxon>Bacillati</taxon>
        <taxon>Actinomycetota</taxon>
        <taxon>Actinomycetes</taxon>
        <taxon>Kitasatosporales</taxon>
        <taxon>Streptomycetaceae</taxon>
        <taxon>Actinacidiphila</taxon>
    </lineage>
</organism>
<dbReference type="InterPro" id="IPR046193">
    <property type="entry name" value="DUF6221"/>
</dbReference>
<dbReference type="Proteomes" id="UP000778578">
    <property type="component" value="Unassembled WGS sequence"/>
</dbReference>
<dbReference type="RefSeq" id="WP_222966963.1">
    <property type="nucleotide sequence ID" value="NZ_JAINZZ010000043.1"/>
</dbReference>
<evidence type="ECO:0000313" key="2">
    <source>
        <dbReference type="Proteomes" id="UP000778578"/>
    </source>
</evidence>
<gene>
    <name evidence="1" type="ORF">K7862_26560</name>
</gene>
<evidence type="ECO:0000313" key="1">
    <source>
        <dbReference type="EMBL" id="MBY8881171.1"/>
    </source>
</evidence>
<dbReference type="EMBL" id="JAINZZ010000043">
    <property type="protein sequence ID" value="MBY8881171.1"/>
    <property type="molecule type" value="Genomic_DNA"/>
</dbReference>
<reference evidence="1 2" key="1">
    <citation type="submission" date="2021-08" db="EMBL/GenBank/DDBJ databases">
        <title>WGS of actinomycetes from Thailand.</title>
        <authorList>
            <person name="Thawai C."/>
        </authorList>
    </citation>
    <scope>NUCLEOTIDE SEQUENCE [LARGE SCALE GENOMIC DNA]</scope>
    <source>
        <strain evidence="1 2">PLK6-54</strain>
    </source>
</reference>